<protein>
    <recommendedName>
        <fullName evidence="4">Apple domain-containing protein</fullName>
    </recommendedName>
</protein>
<dbReference type="EMBL" id="WIPF01000040">
    <property type="protein sequence ID" value="KAF3222122.1"/>
    <property type="molecule type" value="Genomic_DNA"/>
</dbReference>
<accession>A0A6G1M8M3</accession>
<organism evidence="2 3">
    <name type="scientific">Orbilia oligospora</name>
    <name type="common">Nematode-trapping fungus</name>
    <name type="synonym">Arthrobotrys oligospora</name>
    <dbReference type="NCBI Taxonomy" id="2813651"/>
    <lineage>
        <taxon>Eukaryota</taxon>
        <taxon>Fungi</taxon>
        <taxon>Dikarya</taxon>
        <taxon>Ascomycota</taxon>
        <taxon>Pezizomycotina</taxon>
        <taxon>Orbiliomycetes</taxon>
        <taxon>Orbiliales</taxon>
        <taxon>Orbiliaceae</taxon>
        <taxon>Orbilia</taxon>
    </lineage>
</organism>
<proteinExistence type="predicted"/>
<sequence length="150" mass="16990">MQGGPIVWCKAQEEAYVYFYYTQSELQLPPNDHKMFRQSNRDKNHPPPNLHQNRNKNTRVSAARPQGLTWDTNSSDSLSDCCRQCYHGKNCAYFARAEDGMCTVWFVTPKAPVFGCATDSCDWGGYREGFQPDGEFSYGPGRCGDIGAQR</sequence>
<feature type="compositionally biased region" description="Basic and acidic residues" evidence="1">
    <location>
        <begin position="31"/>
        <end position="45"/>
    </location>
</feature>
<evidence type="ECO:0008006" key="4">
    <source>
        <dbReference type="Google" id="ProtNLM"/>
    </source>
</evidence>
<name>A0A6G1M8M3_ORBOL</name>
<dbReference type="Proteomes" id="UP000483672">
    <property type="component" value="Unassembled WGS sequence"/>
</dbReference>
<evidence type="ECO:0000313" key="3">
    <source>
        <dbReference type="Proteomes" id="UP000483672"/>
    </source>
</evidence>
<evidence type="ECO:0000256" key="1">
    <source>
        <dbReference type="SAM" id="MobiDB-lite"/>
    </source>
</evidence>
<gene>
    <name evidence="2" type="ORF">TWF191_006884</name>
</gene>
<dbReference type="AlphaFoldDB" id="A0A6G1M8M3"/>
<evidence type="ECO:0000313" key="2">
    <source>
        <dbReference type="EMBL" id="KAF3222122.1"/>
    </source>
</evidence>
<feature type="region of interest" description="Disordered" evidence="1">
    <location>
        <begin position="30"/>
        <end position="72"/>
    </location>
</feature>
<comment type="caution">
    <text evidence="2">The sequence shown here is derived from an EMBL/GenBank/DDBJ whole genome shotgun (WGS) entry which is preliminary data.</text>
</comment>
<reference evidence="2 3" key="1">
    <citation type="submission" date="2019-06" db="EMBL/GenBank/DDBJ databases">
        <authorList>
            <person name="Palmer J.M."/>
        </authorList>
    </citation>
    <scope>NUCLEOTIDE SEQUENCE [LARGE SCALE GENOMIC DNA]</scope>
    <source>
        <strain evidence="2 3">TWF191</strain>
    </source>
</reference>